<evidence type="ECO:0000313" key="2">
    <source>
        <dbReference type="EMBL" id="EJD35264.1"/>
    </source>
</evidence>
<organism evidence="2 3">
    <name type="scientific">Auricularia subglabra (strain TFB-10046 / SS5)</name>
    <name type="common">White-rot fungus</name>
    <name type="synonym">Auricularia delicata (strain TFB10046)</name>
    <dbReference type="NCBI Taxonomy" id="717982"/>
    <lineage>
        <taxon>Eukaryota</taxon>
        <taxon>Fungi</taxon>
        <taxon>Dikarya</taxon>
        <taxon>Basidiomycota</taxon>
        <taxon>Agaricomycotina</taxon>
        <taxon>Agaricomycetes</taxon>
        <taxon>Auriculariales</taxon>
        <taxon>Auriculariaceae</taxon>
        <taxon>Auricularia</taxon>
    </lineage>
</organism>
<dbReference type="EMBL" id="JH687896">
    <property type="protein sequence ID" value="EJD35264.1"/>
    <property type="molecule type" value="Genomic_DNA"/>
</dbReference>
<dbReference type="InterPro" id="IPR001810">
    <property type="entry name" value="F-box_dom"/>
</dbReference>
<dbReference type="AlphaFoldDB" id="J0D7Z2"/>
<feature type="domain" description="F-box" evidence="1">
    <location>
        <begin position="38"/>
        <end position="102"/>
    </location>
</feature>
<dbReference type="InParanoid" id="J0D7Z2"/>
<evidence type="ECO:0000259" key="1">
    <source>
        <dbReference type="Pfam" id="PF12937"/>
    </source>
</evidence>
<protein>
    <recommendedName>
        <fullName evidence="1">F-box domain-containing protein</fullName>
    </recommendedName>
</protein>
<dbReference type="OrthoDB" id="2794889at2759"/>
<sequence length="486" mass="55362">MCMLLVVGLYGGLLPLQLFLSERKRLWTLRTNDNNPAARLPPEIQLRIFRLLASRTHFGHDERGHQWLGPPGPPSPSSLRACALVCRTWHACAVEVLYTDVSLCLLKHCIRFSRAIEQRPGLAQLVRRLELPGEVRGLPGLTPEHAVKPVYHQKRIRTPKKHLILWKDLRAAVDCLIVHCVHVDDIVLHGAGELDNFLGLAQFVPRLRRLALCSPNSYANINGINLPWGAQVLKFPSRALPLQFARLEFLSLYRHVLRAAQVDFPGDFVLAELHTLELVWCDFDEPWLASVFGRAPQLSVLRWRQVFVHDQPQFASLPAPQLLRTVQERLAELSIRQQAGLSADDLSPFGAVTTLTLSSTLVHSLTHTPPSLRTLIVRDIRGGIPESPKDRVADSILWWLVLHIKRAFPAWAAESPDFKELEFWDVTNRRGMGIWKLVSFLLRGHLDQFGVSLEVALTLDFDTQNYYIGKFDDQEMIRRFLWKDVL</sequence>
<dbReference type="KEGG" id="adl:AURDEDRAFT_147475"/>
<name>J0D7Z2_AURST</name>
<keyword evidence="3" id="KW-1185">Reference proteome</keyword>
<evidence type="ECO:0000313" key="3">
    <source>
        <dbReference type="Proteomes" id="UP000006514"/>
    </source>
</evidence>
<proteinExistence type="predicted"/>
<accession>J0D7Z2</accession>
<dbReference type="Proteomes" id="UP000006514">
    <property type="component" value="Unassembled WGS sequence"/>
</dbReference>
<gene>
    <name evidence="2" type="ORF">AURDEDRAFT_147475</name>
</gene>
<reference evidence="3" key="1">
    <citation type="journal article" date="2012" name="Science">
        <title>The Paleozoic origin of enzymatic lignin decomposition reconstructed from 31 fungal genomes.</title>
        <authorList>
            <person name="Floudas D."/>
            <person name="Binder M."/>
            <person name="Riley R."/>
            <person name="Barry K."/>
            <person name="Blanchette R.A."/>
            <person name="Henrissat B."/>
            <person name="Martinez A.T."/>
            <person name="Otillar R."/>
            <person name="Spatafora J.W."/>
            <person name="Yadav J.S."/>
            <person name="Aerts A."/>
            <person name="Benoit I."/>
            <person name="Boyd A."/>
            <person name="Carlson A."/>
            <person name="Copeland A."/>
            <person name="Coutinho P.M."/>
            <person name="de Vries R.P."/>
            <person name="Ferreira P."/>
            <person name="Findley K."/>
            <person name="Foster B."/>
            <person name="Gaskell J."/>
            <person name="Glotzer D."/>
            <person name="Gorecki P."/>
            <person name="Heitman J."/>
            <person name="Hesse C."/>
            <person name="Hori C."/>
            <person name="Igarashi K."/>
            <person name="Jurgens J.A."/>
            <person name="Kallen N."/>
            <person name="Kersten P."/>
            <person name="Kohler A."/>
            <person name="Kuees U."/>
            <person name="Kumar T.K.A."/>
            <person name="Kuo A."/>
            <person name="LaButti K."/>
            <person name="Larrondo L.F."/>
            <person name="Lindquist E."/>
            <person name="Ling A."/>
            <person name="Lombard V."/>
            <person name="Lucas S."/>
            <person name="Lundell T."/>
            <person name="Martin R."/>
            <person name="McLaughlin D.J."/>
            <person name="Morgenstern I."/>
            <person name="Morin E."/>
            <person name="Murat C."/>
            <person name="Nagy L.G."/>
            <person name="Nolan M."/>
            <person name="Ohm R.A."/>
            <person name="Patyshakuliyeva A."/>
            <person name="Rokas A."/>
            <person name="Ruiz-Duenas F.J."/>
            <person name="Sabat G."/>
            <person name="Salamov A."/>
            <person name="Samejima M."/>
            <person name="Schmutz J."/>
            <person name="Slot J.C."/>
            <person name="St John F."/>
            <person name="Stenlid J."/>
            <person name="Sun H."/>
            <person name="Sun S."/>
            <person name="Syed K."/>
            <person name="Tsang A."/>
            <person name="Wiebenga A."/>
            <person name="Young D."/>
            <person name="Pisabarro A."/>
            <person name="Eastwood D.C."/>
            <person name="Martin F."/>
            <person name="Cullen D."/>
            <person name="Grigoriev I.V."/>
            <person name="Hibbett D.S."/>
        </authorList>
    </citation>
    <scope>NUCLEOTIDE SEQUENCE [LARGE SCALE GENOMIC DNA]</scope>
    <source>
        <strain evidence="3">TFB10046</strain>
    </source>
</reference>
<dbReference type="Gene3D" id="1.20.1280.50">
    <property type="match status" value="1"/>
</dbReference>
<dbReference type="Pfam" id="PF12937">
    <property type="entry name" value="F-box-like"/>
    <property type="match status" value="1"/>
</dbReference>